<keyword evidence="2" id="KW-1185">Reference proteome</keyword>
<evidence type="ECO:0000313" key="2">
    <source>
        <dbReference type="Proteomes" id="UP000799770"/>
    </source>
</evidence>
<gene>
    <name evidence="1" type="ORF">BDV96DRAFT_572814</name>
</gene>
<name>A0A6A5ZB65_9PLEO</name>
<dbReference type="EMBL" id="ML977320">
    <property type="protein sequence ID" value="KAF2116759.1"/>
    <property type="molecule type" value="Genomic_DNA"/>
</dbReference>
<dbReference type="OrthoDB" id="3741040at2759"/>
<reference evidence="1" key="1">
    <citation type="journal article" date="2020" name="Stud. Mycol.">
        <title>101 Dothideomycetes genomes: a test case for predicting lifestyles and emergence of pathogens.</title>
        <authorList>
            <person name="Haridas S."/>
            <person name="Albert R."/>
            <person name="Binder M."/>
            <person name="Bloem J."/>
            <person name="Labutti K."/>
            <person name="Salamov A."/>
            <person name="Andreopoulos B."/>
            <person name="Baker S."/>
            <person name="Barry K."/>
            <person name="Bills G."/>
            <person name="Bluhm B."/>
            <person name="Cannon C."/>
            <person name="Castanera R."/>
            <person name="Culley D."/>
            <person name="Daum C."/>
            <person name="Ezra D."/>
            <person name="Gonzalez J."/>
            <person name="Henrissat B."/>
            <person name="Kuo A."/>
            <person name="Liang C."/>
            <person name="Lipzen A."/>
            <person name="Lutzoni F."/>
            <person name="Magnuson J."/>
            <person name="Mondo S."/>
            <person name="Nolan M."/>
            <person name="Ohm R."/>
            <person name="Pangilinan J."/>
            <person name="Park H.-J."/>
            <person name="Ramirez L."/>
            <person name="Alfaro M."/>
            <person name="Sun H."/>
            <person name="Tritt A."/>
            <person name="Yoshinaga Y."/>
            <person name="Zwiers L.-H."/>
            <person name="Turgeon B."/>
            <person name="Goodwin S."/>
            <person name="Spatafora J."/>
            <person name="Crous P."/>
            <person name="Grigoriev I."/>
        </authorList>
    </citation>
    <scope>NUCLEOTIDE SEQUENCE</scope>
    <source>
        <strain evidence="1">CBS 627.86</strain>
    </source>
</reference>
<protein>
    <submittedName>
        <fullName evidence="1">Uncharacterized protein</fullName>
    </submittedName>
</protein>
<dbReference type="Proteomes" id="UP000799770">
    <property type="component" value="Unassembled WGS sequence"/>
</dbReference>
<sequence>MYDRGIGASIASLVMRVRIAREADTTWISSVLTLCRYRTLPLRCSVVYPDRL</sequence>
<accession>A0A6A5ZB65</accession>
<organism evidence="1 2">
    <name type="scientific">Lophiotrema nucula</name>
    <dbReference type="NCBI Taxonomy" id="690887"/>
    <lineage>
        <taxon>Eukaryota</taxon>
        <taxon>Fungi</taxon>
        <taxon>Dikarya</taxon>
        <taxon>Ascomycota</taxon>
        <taxon>Pezizomycotina</taxon>
        <taxon>Dothideomycetes</taxon>
        <taxon>Pleosporomycetidae</taxon>
        <taxon>Pleosporales</taxon>
        <taxon>Lophiotremataceae</taxon>
        <taxon>Lophiotrema</taxon>
    </lineage>
</organism>
<proteinExistence type="predicted"/>
<dbReference type="AlphaFoldDB" id="A0A6A5ZB65"/>
<evidence type="ECO:0000313" key="1">
    <source>
        <dbReference type="EMBL" id="KAF2116759.1"/>
    </source>
</evidence>